<dbReference type="AlphaFoldDB" id="A0A8J8T8R4"/>
<accession>A0A8J8T8R4</accession>
<reference evidence="2" key="1">
    <citation type="submission" date="2019-06" db="EMBL/GenBank/DDBJ databases">
        <authorList>
            <person name="Zheng W."/>
        </authorList>
    </citation>
    <scope>NUCLEOTIDE SEQUENCE</scope>
    <source>
        <strain evidence="2">QDHG01</strain>
    </source>
</reference>
<proteinExistence type="predicted"/>
<keyword evidence="1" id="KW-1133">Transmembrane helix</keyword>
<keyword evidence="1" id="KW-0812">Transmembrane</keyword>
<evidence type="ECO:0000313" key="3">
    <source>
        <dbReference type="Proteomes" id="UP000785679"/>
    </source>
</evidence>
<protein>
    <submittedName>
        <fullName evidence="2">Uncharacterized protein</fullName>
    </submittedName>
</protein>
<keyword evidence="3" id="KW-1185">Reference proteome</keyword>
<name>A0A8J8T8R4_HALGN</name>
<gene>
    <name evidence="2" type="ORF">FGO68_gene12727</name>
</gene>
<comment type="caution">
    <text evidence="2">The sequence shown here is derived from an EMBL/GenBank/DDBJ whole genome shotgun (WGS) entry which is preliminary data.</text>
</comment>
<organism evidence="2 3">
    <name type="scientific">Halteria grandinella</name>
    <dbReference type="NCBI Taxonomy" id="5974"/>
    <lineage>
        <taxon>Eukaryota</taxon>
        <taxon>Sar</taxon>
        <taxon>Alveolata</taxon>
        <taxon>Ciliophora</taxon>
        <taxon>Intramacronucleata</taxon>
        <taxon>Spirotrichea</taxon>
        <taxon>Stichotrichia</taxon>
        <taxon>Sporadotrichida</taxon>
        <taxon>Halteriidae</taxon>
        <taxon>Halteria</taxon>
    </lineage>
</organism>
<evidence type="ECO:0000313" key="2">
    <source>
        <dbReference type="EMBL" id="TNV85503.1"/>
    </source>
</evidence>
<evidence type="ECO:0000256" key="1">
    <source>
        <dbReference type="SAM" id="Phobius"/>
    </source>
</evidence>
<feature type="transmembrane region" description="Helical" evidence="1">
    <location>
        <begin position="82"/>
        <end position="106"/>
    </location>
</feature>
<dbReference type="EMBL" id="RRYP01001774">
    <property type="protein sequence ID" value="TNV85503.1"/>
    <property type="molecule type" value="Genomic_DNA"/>
</dbReference>
<dbReference type="Proteomes" id="UP000785679">
    <property type="component" value="Unassembled WGS sequence"/>
</dbReference>
<sequence length="160" mass="18604">MVTLRNQRSIRNKLKIRKIRGEYFMRVKTFSQNRSQLLTRNSKQHHKRNILDSIQMNQFFAQNRVFKQGSTTIPRRTAKSVAYAYLMTSLFSSGITMAQQASLIFFQSRDVMQPKFKAYFLDHSLTHFVHIGSNCCLRQKGALKIQIQTMLIILVGSVQA</sequence>
<keyword evidence="1" id="KW-0472">Membrane</keyword>